<reference evidence="2" key="1">
    <citation type="submission" date="2021-02" db="EMBL/GenBank/DDBJ databases">
        <authorList>
            <person name="Nowell W R."/>
        </authorList>
    </citation>
    <scope>NUCLEOTIDE SEQUENCE</scope>
</reference>
<evidence type="ECO:0000313" key="2">
    <source>
        <dbReference type="EMBL" id="CAF1285255.1"/>
    </source>
</evidence>
<evidence type="ECO:0000313" key="4">
    <source>
        <dbReference type="Proteomes" id="UP000663829"/>
    </source>
</evidence>
<feature type="domain" description="ADP ribosyltransferase" evidence="1">
    <location>
        <begin position="59"/>
        <end position="184"/>
    </location>
</feature>
<comment type="caution">
    <text evidence="2">The sequence shown here is derived from an EMBL/GenBank/DDBJ whole genome shotgun (WGS) entry which is preliminary data.</text>
</comment>
<dbReference type="Proteomes" id="UP000681722">
    <property type="component" value="Unassembled WGS sequence"/>
</dbReference>
<dbReference type="AlphaFoldDB" id="A0A815CC10"/>
<organism evidence="2 4">
    <name type="scientific">Didymodactylos carnosus</name>
    <dbReference type="NCBI Taxonomy" id="1234261"/>
    <lineage>
        <taxon>Eukaryota</taxon>
        <taxon>Metazoa</taxon>
        <taxon>Spiralia</taxon>
        <taxon>Gnathifera</taxon>
        <taxon>Rotifera</taxon>
        <taxon>Eurotatoria</taxon>
        <taxon>Bdelloidea</taxon>
        <taxon>Philodinida</taxon>
        <taxon>Philodinidae</taxon>
        <taxon>Didymodactylos</taxon>
    </lineage>
</organism>
<dbReference type="Gene3D" id="3.90.176.10">
    <property type="entry name" value="Toxin ADP-ribosyltransferase, Chain A, domain 1"/>
    <property type="match status" value="1"/>
</dbReference>
<evidence type="ECO:0000313" key="3">
    <source>
        <dbReference type="EMBL" id="CAF4084824.1"/>
    </source>
</evidence>
<protein>
    <recommendedName>
        <fullName evidence="1">ADP ribosyltransferase domain-containing protein</fullName>
    </recommendedName>
</protein>
<accession>A0A815CC10</accession>
<dbReference type="EMBL" id="CAJOBC010029811">
    <property type="protein sequence ID" value="CAF4084824.1"/>
    <property type="molecule type" value="Genomic_DNA"/>
</dbReference>
<sequence>MSNQRHHPTDRFDAPTSFLLLPSFRRPSYREIHQINVPEKLDESSVFHQWPLEGAVPLYKTINKALLNDDEKILREHVVYIYNLRMAIKHNHQPNEITAYRNLKLQPSYVQEEYKEGTTFLWPTFSSTSLDRSVASQFGNYTFEIKTSPDDNTYRVNISGYSKFPSKWLFIIHRNGYYFVNKGDDRWEEYQNNQLFASFKQV</sequence>
<dbReference type="SUPFAM" id="SSF56399">
    <property type="entry name" value="ADP-ribosylation"/>
    <property type="match status" value="1"/>
</dbReference>
<dbReference type="Pfam" id="PF03496">
    <property type="entry name" value="ADPrib_exo_Tox"/>
    <property type="match status" value="1"/>
</dbReference>
<dbReference type="Proteomes" id="UP000663829">
    <property type="component" value="Unassembled WGS sequence"/>
</dbReference>
<evidence type="ECO:0000259" key="1">
    <source>
        <dbReference type="Pfam" id="PF03496"/>
    </source>
</evidence>
<gene>
    <name evidence="2" type="ORF">GPM918_LOCUS27757</name>
    <name evidence="3" type="ORF">SRO942_LOCUS28140</name>
</gene>
<name>A0A815CC10_9BILA</name>
<dbReference type="InterPro" id="IPR003540">
    <property type="entry name" value="ADP-ribosyltransferase"/>
</dbReference>
<proteinExistence type="predicted"/>
<dbReference type="GO" id="GO:0005576">
    <property type="term" value="C:extracellular region"/>
    <property type="evidence" value="ECO:0007669"/>
    <property type="project" value="InterPro"/>
</dbReference>
<dbReference type="EMBL" id="CAJNOQ010011790">
    <property type="protein sequence ID" value="CAF1285255.1"/>
    <property type="molecule type" value="Genomic_DNA"/>
</dbReference>
<keyword evidence="4" id="KW-1185">Reference proteome</keyword>